<keyword evidence="2" id="KW-0637">Prenyltransferase</keyword>
<gene>
    <name evidence="5" type="primary">PTAR1</name>
    <name evidence="5" type="ORF">HK100_007066</name>
</gene>
<proteinExistence type="inferred from homology"/>
<dbReference type="PROSITE" id="PS51147">
    <property type="entry name" value="PFTA"/>
    <property type="match status" value="2"/>
</dbReference>
<comment type="similarity">
    <text evidence="1">Belongs to the protein prenyltransferase subunit alpha family.</text>
</comment>
<dbReference type="Pfam" id="PF01239">
    <property type="entry name" value="PPTA"/>
    <property type="match status" value="2"/>
</dbReference>
<dbReference type="PANTHER" id="PTHR11129:SF3">
    <property type="entry name" value="PROTEIN PRENYLTRANSFERASE ALPHA SUBUNIT REPEAT-CONTAINING PROTEIN 1"/>
    <property type="match status" value="1"/>
</dbReference>
<dbReference type="PANTHER" id="PTHR11129">
    <property type="entry name" value="PROTEIN FARNESYLTRANSFERASE ALPHA SUBUNIT/RAB GERANYLGERANYL TRANSFERASE ALPHA SUBUNIT"/>
    <property type="match status" value="1"/>
</dbReference>
<dbReference type="GO" id="GO:0008318">
    <property type="term" value="F:protein prenyltransferase activity"/>
    <property type="evidence" value="ECO:0007669"/>
    <property type="project" value="InterPro"/>
</dbReference>
<evidence type="ECO:0000256" key="3">
    <source>
        <dbReference type="ARBA" id="ARBA00022679"/>
    </source>
</evidence>
<sequence length="411" mass="47904">MELYTTFQRLMDTNPPSTMIDFGFTPPTSLQASHDFEFSPFLLVEKNLGVPANAIEPLMRYAHFVFFSILPKINLESLTETDLTELDRSSRCLLLLNPEIYSAWNARKKLLCLKSLSISEELALVDLVLSKHPKRPSAWTHRAWLLPKVLDSTKTLIEREQFLKQEIKVCNQAAQRHRMNYHAWTYRLKVVRDAPLQFKLHAFRDTRSYISSHISEHSAFAHALSVLEFLFQDTDFTEHDAQELFNAELKDAMRLIVAYPGHKSPWCYLQGLYLISLRNQKFDIKEKAFEYRQNHEFLFLEASEQKFPISEIDIADWLELFLSAELPQNLKLKSRLIDFGEWIIAVSKAVVASRGLEAEVLSPWRSQTENAIDFQLYLLLGVNEAEVVRKKLLRKLEEFGGWPEFLLKMNY</sequence>
<dbReference type="AlphaFoldDB" id="A0AAD5XID8"/>
<accession>A0AAD5XID8</accession>
<protein>
    <submittedName>
        <fullName evidence="5">Protein prenyltransferase alpha subunit repeat-containing protein 1</fullName>
    </submittedName>
</protein>
<dbReference type="GO" id="GO:0005737">
    <property type="term" value="C:cytoplasm"/>
    <property type="evidence" value="ECO:0007669"/>
    <property type="project" value="TreeGrafter"/>
</dbReference>
<reference evidence="5" key="1">
    <citation type="submission" date="2020-05" db="EMBL/GenBank/DDBJ databases">
        <title>Phylogenomic resolution of chytrid fungi.</title>
        <authorList>
            <person name="Stajich J.E."/>
            <person name="Amses K."/>
            <person name="Simmons R."/>
            <person name="Seto K."/>
            <person name="Myers J."/>
            <person name="Bonds A."/>
            <person name="Quandt C.A."/>
            <person name="Barry K."/>
            <person name="Liu P."/>
            <person name="Grigoriev I."/>
            <person name="Longcore J.E."/>
            <person name="James T.Y."/>
        </authorList>
    </citation>
    <scope>NUCLEOTIDE SEQUENCE</scope>
    <source>
        <strain evidence="5">JEL0513</strain>
    </source>
</reference>
<evidence type="ECO:0000313" key="5">
    <source>
        <dbReference type="EMBL" id="KAJ3130976.1"/>
    </source>
</evidence>
<organism evidence="5 6">
    <name type="scientific">Physocladia obscura</name>
    <dbReference type="NCBI Taxonomy" id="109957"/>
    <lineage>
        <taxon>Eukaryota</taxon>
        <taxon>Fungi</taxon>
        <taxon>Fungi incertae sedis</taxon>
        <taxon>Chytridiomycota</taxon>
        <taxon>Chytridiomycota incertae sedis</taxon>
        <taxon>Chytridiomycetes</taxon>
        <taxon>Chytridiales</taxon>
        <taxon>Chytriomycetaceae</taxon>
        <taxon>Physocladia</taxon>
    </lineage>
</organism>
<dbReference type="EMBL" id="JADGJH010000331">
    <property type="protein sequence ID" value="KAJ3130976.1"/>
    <property type="molecule type" value="Genomic_DNA"/>
</dbReference>
<dbReference type="Gene3D" id="1.25.40.120">
    <property type="entry name" value="Protein prenylyltransferase"/>
    <property type="match status" value="1"/>
</dbReference>
<name>A0AAD5XID8_9FUNG</name>
<keyword evidence="3" id="KW-0808">Transferase</keyword>
<dbReference type="Proteomes" id="UP001211907">
    <property type="component" value="Unassembled WGS sequence"/>
</dbReference>
<keyword evidence="4" id="KW-0677">Repeat</keyword>
<evidence type="ECO:0000313" key="6">
    <source>
        <dbReference type="Proteomes" id="UP001211907"/>
    </source>
</evidence>
<evidence type="ECO:0000256" key="4">
    <source>
        <dbReference type="ARBA" id="ARBA00022737"/>
    </source>
</evidence>
<evidence type="ECO:0000256" key="1">
    <source>
        <dbReference type="ARBA" id="ARBA00006734"/>
    </source>
</evidence>
<dbReference type="InterPro" id="IPR002088">
    <property type="entry name" value="Prenyl_trans_a"/>
</dbReference>
<keyword evidence="6" id="KW-1185">Reference proteome</keyword>
<evidence type="ECO:0000256" key="2">
    <source>
        <dbReference type="ARBA" id="ARBA00022602"/>
    </source>
</evidence>
<comment type="caution">
    <text evidence="5">The sequence shown here is derived from an EMBL/GenBank/DDBJ whole genome shotgun (WGS) entry which is preliminary data.</text>
</comment>
<dbReference type="SUPFAM" id="SSF48439">
    <property type="entry name" value="Protein prenylyltransferase"/>
    <property type="match status" value="1"/>
</dbReference>